<dbReference type="Pfam" id="PF01205">
    <property type="entry name" value="Impact_N"/>
    <property type="match status" value="1"/>
</dbReference>
<keyword evidence="5" id="KW-1185">Reference proteome</keyword>
<name>W1Q1Y4_ABIDE</name>
<dbReference type="GO" id="GO:0006446">
    <property type="term" value="P:regulation of translational initiation"/>
    <property type="evidence" value="ECO:0007669"/>
    <property type="project" value="TreeGrafter"/>
</dbReference>
<evidence type="ECO:0000256" key="1">
    <source>
        <dbReference type="ARBA" id="ARBA00007665"/>
    </source>
</evidence>
<feature type="domain" description="Impact N-terminal" evidence="2">
    <location>
        <begin position="24"/>
        <end position="129"/>
    </location>
</feature>
<sequence length="224" mass="24698">MWKGGAPMNYLTIDQASVHEIEIKKSRFLCYLYPLQDPADFPPILAALRKEHYKAAHHCSAYIIGPDSLTQKMSDDGEPAGTAGVPMLEVLKQRQLTNLAAVVVRYFGGIKLGAGGLIRAYSSAVSEALNQATIVANVNQLLIALELGYNQVDSFQYFLDHSDLDVTVMDTEYAGQVTYTLAIYQDQAATLEAQLRDRFNGQIGWLELGEETVNVPVKQVAEQD</sequence>
<evidence type="ECO:0000259" key="3">
    <source>
        <dbReference type="Pfam" id="PF09186"/>
    </source>
</evidence>
<dbReference type="AlphaFoldDB" id="W1Q1Y4"/>
<dbReference type="NCBIfam" id="TIGR00257">
    <property type="entry name" value="IMPACT_YIGZ"/>
    <property type="match status" value="1"/>
</dbReference>
<dbReference type="InterPro" id="IPR001498">
    <property type="entry name" value="Impact_N"/>
</dbReference>
<dbReference type="HOGENOM" id="CLU_083552_2_1_9"/>
<dbReference type="InterPro" id="IPR020568">
    <property type="entry name" value="Ribosomal_Su5_D2-typ_SF"/>
</dbReference>
<reference evidence="4" key="1">
    <citation type="submission" date="2013-06" db="EMBL/GenBank/DDBJ databases">
        <authorList>
            <person name="Weinstock G."/>
            <person name="Sodergren E."/>
            <person name="Clifton S."/>
            <person name="Fulton L."/>
            <person name="Fulton B."/>
            <person name="Courtney L."/>
            <person name="Fronick C."/>
            <person name="Harrison M."/>
            <person name="Strong C."/>
            <person name="Farmer C."/>
            <person name="Delahaunty K."/>
            <person name="Markovic C."/>
            <person name="Hall O."/>
            <person name="Minx P."/>
            <person name="Tomlinson C."/>
            <person name="Mitreva M."/>
            <person name="Nelson J."/>
            <person name="Hou S."/>
            <person name="Wollam A."/>
            <person name="Pepin K.H."/>
            <person name="Johnson M."/>
            <person name="Bhonagiri V."/>
            <person name="Nash W.E."/>
            <person name="Warren W."/>
            <person name="Chinwalla A."/>
            <person name="Mardis E.R."/>
            <person name="Wilson R.K."/>
        </authorList>
    </citation>
    <scope>NUCLEOTIDE SEQUENCE [LARGE SCALE GENOMIC DNA]</scope>
    <source>
        <strain evidence="4">ATCC 49176</strain>
    </source>
</reference>
<dbReference type="InterPro" id="IPR036956">
    <property type="entry name" value="Impact_N_sf"/>
</dbReference>
<evidence type="ECO:0000259" key="2">
    <source>
        <dbReference type="Pfam" id="PF01205"/>
    </source>
</evidence>
<protein>
    <submittedName>
        <fullName evidence="4">YigZ family protein</fullName>
    </submittedName>
</protein>
<gene>
    <name evidence="4" type="ORF">GCWU000182_001581</name>
</gene>
<dbReference type="Gene3D" id="3.30.70.240">
    <property type="match status" value="1"/>
</dbReference>
<dbReference type="eggNOG" id="COG1739">
    <property type="taxonomic scope" value="Bacteria"/>
</dbReference>
<dbReference type="InterPro" id="IPR015269">
    <property type="entry name" value="UPF0029_Impact_C"/>
</dbReference>
<dbReference type="Gene3D" id="3.30.230.30">
    <property type="entry name" value="Impact, N-terminal domain"/>
    <property type="match status" value="1"/>
</dbReference>
<dbReference type="PROSITE" id="PS00910">
    <property type="entry name" value="UPF0029"/>
    <property type="match status" value="1"/>
</dbReference>
<comment type="caution">
    <text evidence="4">The sequence shown here is derived from an EMBL/GenBank/DDBJ whole genome shotgun (WGS) entry which is preliminary data.</text>
</comment>
<dbReference type="EMBL" id="ACIN03000014">
    <property type="protein sequence ID" value="ESK65038.1"/>
    <property type="molecule type" value="Genomic_DNA"/>
</dbReference>
<dbReference type="SUPFAM" id="SSF54211">
    <property type="entry name" value="Ribosomal protein S5 domain 2-like"/>
    <property type="match status" value="1"/>
</dbReference>
<dbReference type="STRING" id="592010.GCWU000182_001581"/>
<dbReference type="Proteomes" id="UP000019050">
    <property type="component" value="Unassembled WGS sequence"/>
</dbReference>
<dbReference type="PANTHER" id="PTHR16301:SF20">
    <property type="entry name" value="IMPACT FAMILY MEMBER YIGZ"/>
    <property type="match status" value="1"/>
</dbReference>
<organism evidence="4 5">
    <name type="scientific">Abiotrophia defectiva ATCC 49176</name>
    <dbReference type="NCBI Taxonomy" id="592010"/>
    <lineage>
        <taxon>Bacteria</taxon>
        <taxon>Bacillati</taxon>
        <taxon>Bacillota</taxon>
        <taxon>Bacilli</taxon>
        <taxon>Lactobacillales</taxon>
        <taxon>Aerococcaceae</taxon>
        <taxon>Abiotrophia</taxon>
    </lineage>
</organism>
<evidence type="ECO:0000313" key="5">
    <source>
        <dbReference type="Proteomes" id="UP000019050"/>
    </source>
</evidence>
<accession>W1Q1Y4</accession>
<dbReference type="Pfam" id="PF09186">
    <property type="entry name" value="DUF1949"/>
    <property type="match status" value="1"/>
</dbReference>
<dbReference type="InterPro" id="IPR023582">
    <property type="entry name" value="Impact"/>
</dbReference>
<dbReference type="InterPro" id="IPR020569">
    <property type="entry name" value="UPF0029_Impact_CS"/>
</dbReference>
<dbReference type="GO" id="GO:0005737">
    <property type="term" value="C:cytoplasm"/>
    <property type="evidence" value="ECO:0007669"/>
    <property type="project" value="TreeGrafter"/>
</dbReference>
<comment type="similarity">
    <text evidence="1">Belongs to the IMPACT family.</text>
</comment>
<proteinExistence type="inferred from homology"/>
<dbReference type="InterPro" id="IPR035647">
    <property type="entry name" value="EFG_III/V"/>
</dbReference>
<dbReference type="InterPro" id="IPR015796">
    <property type="entry name" value="Impact_YigZ-like"/>
</dbReference>
<dbReference type="SUPFAM" id="SSF54980">
    <property type="entry name" value="EF-G C-terminal domain-like"/>
    <property type="match status" value="1"/>
</dbReference>
<evidence type="ECO:0000313" key="4">
    <source>
        <dbReference type="EMBL" id="ESK65038.1"/>
    </source>
</evidence>
<dbReference type="PANTHER" id="PTHR16301">
    <property type="entry name" value="IMPACT-RELATED"/>
    <property type="match status" value="1"/>
</dbReference>
<feature type="domain" description="UPF0029" evidence="3">
    <location>
        <begin position="145"/>
        <end position="202"/>
    </location>
</feature>